<evidence type="ECO:0000256" key="3">
    <source>
        <dbReference type="ARBA" id="ARBA00022801"/>
    </source>
</evidence>
<evidence type="ECO:0000313" key="5">
    <source>
        <dbReference type="EMBL" id="PFX20606.1"/>
    </source>
</evidence>
<keyword evidence="6" id="KW-1185">Reference proteome</keyword>
<keyword evidence="2" id="KW-0255">Endonuclease</keyword>
<dbReference type="InterPro" id="IPR051703">
    <property type="entry name" value="NF-kappa-B_Signaling_Reg"/>
</dbReference>
<proteinExistence type="predicted"/>
<evidence type="ECO:0000313" key="6">
    <source>
        <dbReference type="Proteomes" id="UP000225706"/>
    </source>
</evidence>
<accession>A0A2B4RTW2</accession>
<evidence type="ECO:0000256" key="2">
    <source>
        <dbReference type="ARBA" id="ARBA00022759"/>
    </source>
</evidence>
<keyword evidence="3" id="KW-0378">Hydrolase</keyword>
<dbReference type="InterPro" id="IPR011335">
    <property type="entry name" value="Restrct_endonuc-II-like"/>
</dbReference>
<name>A0A2B4RTW2_STYPI</name>
<comment type="caution">
    <text evidence="5">The sequence shown here is derived from an EMBL/GenBank/DDBJ whole genome shotgun (WGS) entry which is preliminary data.</text>
</comment>
<dbReference type="OrthoDB" id="5987290at2759"/>
<dbReference type="Gene3D" id="3.90.320.10">
    <property type="match status" value="1"/>
</dbReference>
<dbReference type="AlphaFoldDB" id="A0A2B4RTW2"/>
<dbReference type="EMBL" id="LSMT01000310">
    <property type="protein sequence ID" value="PFX20606.1"/>
    <property type="molecule type" value="Genomic_DNA"/>
</dbReference>
<reference evidence="6" key="1">
    <citation type="journal article" date="2017" name="bioRxiv">
        <title>Comparative analysis of the genomes of Stylophora pistillata and Acropora digitifera provides evidence for extensive differences between species of corals.</title>
        <authorList>
            <person name="Voolstra C.R."/>
            <person name="Li Y."/>
            <person name="Liew Y.J."/>
            <person name="Baumgarten S."/>
            <person name="Zoccola D."/>
            <person name="Flot J.-F."/>
            <person name="Tambutte S."/>
            <person name="Allemand D."/>
            <person name="Aranda M."/>
        </authorList>
    </citation>
    <scope>NUCLEOTIDE SEQUENCE [LARGE SCALE GENOMIC DNA]</scope>
</reference>
<dbReference type="GO" id="GO:0006281">
    <property type="term" value="P:DNA repair"/>
    <property type="evidence" value="ECO:0007669"/>
    <property type="project" value="UniProtKB-ARBA"/>
</dbReference>
<dbReference type="PANTHER" id="PTHR46609">
    <property type="entry name" value="EXONUCLEASE, PHAGE-TYPE/RECB, C-TERMINAL DOMAIN-CONTAINING PROTEIN"/>
    <property type="match status" value="1"/>
</dbReference>
<dbReference type="GO" id="GO:0004527">
    <property type="term" value="F:exonuclease activity"/>
    <property type="evidence" value="ECO:0007669"/>
    <property type="project" value="UniProtKB-KW"/>
</dbReference>
<protein>
    <submittedName>
        <fullName evidence="5">Uncharacterized protein</fullName>
    </submittedName>
</protein>
<dbReference type="Pfam" id="PF01771">
    <property type="entry name" value="Viral_alk_exo"/>
    <property type="match status" value="1"/>
</dbReference>
<gene>
    <name evidence="5" type="ORF">AWC38_SpisGene14949</name>
</gene>
<keyword evidence="4" id="KW-0269">Exonuclease</keyword>
<dbReference type="GO" id="GO:0004519">
    <property type="term" value="F:endonuclease activity"/>
    <property type="evidence" value="ECO:0007669"/>
    <property type="project" value="UniProtKB-KW"/>
</dbReference>
<keyword evidence="1" id="KW-0540">Nuclease</keyword>
<evidence type="ECO:0000256" key="4">
    <source>
        <dbReference type="ARBA" id="ARBA00022839"/>
    </source>
</evidence>
<organism evidence="5 6">
    <name type="scientific">Stylophora pistillata</name>
    <name type="common">Smooth cauliflower coral</name>
    <dbReference type="NCBI Taxonomy" id="50429"/>
    <lineage>
        <taxon>Eukaryota</taxon>
        <taxon>Metazoa</taxon>
        <taxon>Cnidaria</taxon>
        <taxon>Anthozoa</taxon>
        <taxon>Hexacorallia</taxon>
        <taxon>Scleractinia</taxon>
        <taxon>Astrocoeniina</taxon>
        <taxon>Pocilloporidae</taxon>
        <taxon>Stylophora</taxon>
    </lineage>
</organism>
<sequence>MLGLKTVPVIPSKTSLPQEWHKPRTAGLAPQCSQEIQLRKPELKLKRGKKRSFDGVKSSLYNPIAPDFPPKKFIANFQHQIMCNFPETQFASLFPFDASYIERYTTVLPEKESIYYASEQIKLEECKQIEKETRDQSDNPFRHDLRKKRITASKFKGVAARKNDYETLVAQLKKPVRQTQAMRFGRANEGNAAATYAQLKGVNE</sequence>
<dbReference type="SUPFAM" id="SSF52980">
    <property type="entry name" value="Restriction endonuclease-like"/>
    <property type="match status" value="1"/>
</dbReference>
<dbReference type="InterPro" id="IPR011604">
    <property type="entry name" value="PDDEXK-like_dom_sf"/>
</dbReference>
<dbReference type="Proteomes" id="UP000225706">
    <property type="component" value="Unassembled WGS sequence"/>
</dbReference>
<dbReference type="InterPro" id="IPR034720">
    <property type="entry name" value="Viral_alk_exo"/>
</dbReference>
<dbReference type="PANTHER" id="PTHR46609:SF8">
    <property type="entry name" value="YQAJ VIRAL RECOMBINASE DOMAIN-CONTAINING PROTEIN"/>
    <property type="match status" value="1"/>
</dbReference>
<evidence type="ECO:0000256" key="1">
    <source>
        <dbReference type="ARBA" id="ARBA00022722"/>
    </source>
</evidence>